<evidence type="ECO:0000313" key="3">
    <source>
        <dbReference type="Proteomes" id="UP000034492"/>
    </source>
</evidence>
<dbReference type="InterPro" id="IPR002491">
    <property type="entry name" value="ABC_transptr_periplasmic_BD"/>
</dbReference>
<protein>
    <submittedName>
        <fullName evidence="2">Periplasmic solute binding protein</fullName>
    </submittedName>
</protein>
<name>A0A0G0ESI0_9BACT</name>
<dbReference type="Gene3D" id="3.40.50.1980">
    <property type="entry name" value="Nitrogenase molybdenum iron protein domain"/>
    <property type="match status" value="2"/>
</dbReference>
<dbReference type="Proteomes" id="UP000034492">
    <property type="component" value="Unassembled WGS sequence"/>
</dbReference>
<dbReference type="CDD" id="cd01144">
    <property type="entry name" value="BtuF"/>
    <property type="match status" value="1"/>
</dbReference>
<proteinExistence type="predicted"/>
<dbReference type="EMBL" id="LBSA01000010">
    <property type="protein sequence ID" value="KKQ09828.1"/>
    <property type="molecule type" value="Genomic_DNA"/>
</dbReference>
<gene>
    <name evidence="2" type="ORF">US19_C0010G0006</name>
</gene>
<dbReference type="AlphaFoldDB" id="A0A0G0ESI0"/>
<sequence>MRILSLLPAATEIIFLLGLEKNLVGVSHECDYPAQVKILPKVTSSPVSNLMSSLEIDKAVKKLSHKGPGIFHINSKVLGKLKPDLILTQELCEVCAVGFNKVKKAARILDSDVKIISLEPESVEDILDNIKTVGDYTNSRARSRKIVQKLRKKIDFLASHISPHTSPKPKVLIIEWLDPVMIAGHWVPEMVELAGGECLLSNKGEKSVYITPKDLKKLSPDIIIFAPCGFDISRTLKEKKLINDLRLMINESEFYLMDGNSFLTRPGPRVIDGVEIFSEIIHPEILQRKHTKKDWQSLKKLQTL</sequence>
<dbReference type="InterPro" id="IPR051030">
    <property type="entry name" value="Vitamin_B12-ABC_binding"/>
</dbReference>
<accession>A0A0G0ESI0</accession>
<dbReference type="Pfam" id="PF01497">
    <property type="entry name" value="Peripla_BP_2"/>
    <property type="match status" value="1"/>
</dbReference>
<dbReference type="SUPFAM" id="SSF53807">
    <property type="entry name" value="Helical backbone' metal receptor"/>
    <property type="match status" value="1"/>
</dbReference>
<feature type="domain" description="Fe/B12 periplasmic-binding" evidence="1">
    <location>
        <begin position="2"/>
        <end position="285"/>
    </location>
</feature>
<dbReference type="PANTHER" id="PTHR42860">
    <property type="entry name" value="VITAMIN B12-BINDING PROTEIN"/>
    <property type="match status" value="1"/>
</dbReference>
<dbReference type="PROSITE" id="PS50983">
    <property type="entry name" value="FE_B12_PBP"/>
    <property type="match status" value="1"/>
</dbReference>
<evidence type="ECO:0000313" key="2">
    <source>
        <dbReference type="EMBL" id="KKQ09828.1"/>
    </source>
</evidence>
<comment type="caution">
    <text evidence="2">The sequence shown here is derived from an EMBL/GenBank/DDBJ whole genome shotgun (WGS) entry which is preliminary data.</text>
</comment>
<evidence type="ECO:0000259" key="1">
    <source>
        <dbReference type="PROSITE" id="PS50983"/>
    </source>
</evidence>
<organism evidence="2 3">
    <name type="scientific">Candidatus Daviesbacteria bacterium GW2011_GWB1_36_5</name>
    <dbReference type="NCBI Taxonomy" id="1618426"/>
    <lineage>
        <taxon>Bacteria</taxon>
        <taxon>Candidatus Daviesiibacteriota</taxon>
    </lineage>
</organism>
<dbReference type="PANTHER" id="PTHR42860:SF1">
    <property type="entry name" value="VITAMIN B12-BINDING PROTEIN"/>
    <property type="match status" value="1"/>
</dbReference>
<reference evidence="2 3" key="1">
    <citation type="journal article" date="2015" name="Nature">
        <title>rRNA introns, odd ribosomes, and small enigmatic genomes across a large radiation of phyla.</title>
        <authorList>
            <person name="Brown C.T."/>
            <person name="Hug L.A."/>
            <person name="Thomas B.C."/>
            <person name="Sharon I."/>
            <person name="Castelle C.J."/>
            <person name="Singh A."/>
            <person name="Wilkins M.J."/>
            <person name="Williams K.H."/>
            <person name="Banfield J.F."/>
        </authorList>
    </citation>
    <scope>NUCLEOTIDE SEQUENCE [LARGE SCALE GENOMIC DNA]</scope>
</reference>